<accession>A0A5C3LRR3</accession>
<dbReference type="OrthoDB" id="3268450at2759"/>
<gene>
    <name evidence="2" type="ORF">BDQ12DRAFT_584822</name>
</gene>
<feature type="non-terminal residue" evidence="2">
    <location>
        <position position="51"/>
    </location>
</feature>
<feature type="transmembrane region" description="Helical" evidence="1">
    <location>
        <begin position="12"/>
        <end position="30"/>
    </location>
</feature>
<feature type="non-terminal residue" evidence="2">
    <location>
        <position position="1"/>
    </location>
</feature>
<proteinExistence type="predicted"/>
<organism evidence="2 3">
    <name type="scientific">Crucibulum laeve</name>
    <dbReference type="NCBI Taxonomy" id="68775"/>
    <lineage>
        <taxon>Eukaryota</taxon>
        <taxon>Fungi</taxon>
        <taxon>Dikarya</taxon>
        <taxon>Basidiomycota</taxon>
        <taxon>Agaricomycotina</taxon>
        <taxon>Agaricomycetes</taxon>
        <taxon>Agaricomycetidae</taxon>
        <taxon>Agaricales</taxon>
        <taxon>Agaricineae</taxon>
        <taxon>Nidulariaceae</taxon>
        <taxon>Crucibulum</taxon>
    </lineage>
</organism>
<protein>
    <submittedName>
        <fullName evidence="2">Uncharacterized protein</fullName>
    </submittedName>
</protein>
<evidence type="ECO:0000313" key="3">
    <source>
        <dbReference type="Proteomes" id="UP000308652"/>
    </source>
</evidence>
<keyword evidence="1" id="KW-1133">Transmembrane helix</keyword>
<dbReference type="Proteomes" id="UP000308652">
    <property type="component" value="Unassembled WGS sequence"/>
</dbReference>
<keyword evidence="1" id="KW-0472">Membrane</keyword>
<name>A0A5C3LRR3_9AGAR</name>
<dbReference type="EMBL" id="ML213752">
    <property type="protein sequence ID" value="TFK31441.1"/>
    <property type="molecule type" value="Genomic_DNA"/>
</dbReference>
<sequence length="51" mass="5650">SSRHPKLTGYRLLVIILTATFGFSKAALSYRGESTAPTTLDWLYGVVVFLM</sequence>
<reference evidence="2 3" key="1">
    <citation type="journal article" date="2019" name="Nat. Ecol. Evol.">
        <title>Megaphylogeny resolves global patterns of mushroom evolution.</title>
        <authorList>
            <person name="Varga T."/>
            <person name="Krizsan K."/>
            <person name="Foldi C."/>
            <person name="Dima B."/>
            <person name="Sanchez-Garcia M."/>
            <person name="Sanchez-Ramirez S."/>
            <person name="Szollosi G.J."/>
            <person name="Szarkandi J.G."/>
            <person name="Papp V."/>
            <person name="Albert L."/>
            <person name="Andreopoulos W."/>
            <person name="Angelini C."/>
            <person name="Antonin V."/>
            <person name="Barry K.W."/>
            <person name="Bougher N.L."/>
            <person name="Buchanan P."/>
            <person name="Buyck B."/>
            <person name="Bense V."/>
            <person name="Catcheside P."/>
            <person name="Chovatia M."/>
            <person name="Cooper J."/>
            <person name="Damon W."/>
            <person name="Desjardin D."/>
            <person name="Finy P."/>
            <person name="Geml J."/>
            <person name="Haridas S."/>
            <person name="Hughes K."/>
            <person name="Justo A."/>
            <person name="Karasinski D."/>
            <person name="Kautmanova I."/>
            <person name="Kiss B."/>
            <person name="Kocsube S."/>
            <person name="Kotiranta H."/>
            <person name="LaButti K.M."/>
            <person name="Lechner B.E."/>
            <person name="Liimatainen K."/>
            <person name="Lipzen A."/>
            <person name="Lukacs Z."/>
            <person name="Mihaltcheva S."/>
            <person name="Morgado L.N."/>
            <person name="Niskanen T."/>
            <person name="Noordeloos M.E."/>
            <person name="Ohm R.A."/>
            <person name="Ortiz-Santana B."/>
            <person name="Ovrebo C."/>
            <person name="Racz N."/>
            <person name="Riley R."/>
            <person name="Savchenko A."/>
            <person name="Shiryaev A."/>
            <person name="Soop K."/>
            <person name="Spirin V."/>
            <person name="Szebenyi C."/>
            <person name="Tomsovsky M."/>
            <person name="Tulloss R.E."/>
            <person name="Uehling J."/>
            <person name="Grigoriev I.V."/>
            <person name="Vagvolgyi C."/>
            <person name="Papp T."/>
            <person name="Martin F.M."/>
            <person name="Miettinen O."/>
            <person name="Hibbett D.S."/>
            <person name="Nagy L.G."/>
        </authorList>
    </citation>
    <scope>NUCLEOTIDE SEQUENCE [LARGE SCALE GENOMIC DNA]</scope>
    <source>
        <strain evidence="2 3">CBS 166.37</strain>
    </source>
</reference>
<keyword evidence="1" id="KW-0812">Transmembrane</keyword>
<evidence type="ECO:0000313" key="2">
    <source>
        <dbReference type="EMBL" id="TFK31441.1"/>
    </source>
</evidence>
<dbReference type="AlphaFoldDB" id="A0A5C3LRR3"/>
<keyword evidence="3" id="KW-1185">Reference proteome</keyword>
<evidence type="ECO:0000256" key="1">
    <source>
        <dbReference type="SAM" id="Phobius"/>
    </source>
</evidence>